<protein>
    <recommendedName>
        <fullName evidence="3">DUF4238 domain-containing protein</fullName>
    </recommendedName>
</protein>
<dbReference type="EMBL" id="JACIDV010000008">
    <property type="protein sequence ID" value="MBB3946982.1"/>
    <property type="molecule type" value="Genomic_DNA"/>
</dbReference>
<organism evidence="1 2">
    <name type="scientific">Rhizobium skierniewicense</name>
    <dbReference type="NCBI Taxonomy" id="984260"/>
    <lineage>
        <taxon>Bacteria</taxon>
        <taxon>Pseudomonadati</taxon>
        <taxon>Pseudomonadota</taxon>
        <taxon>Alphaproteobacteria</taxon>
        <taxon>Hyphomicrobiales</taxon>
        <taxon>Rhizobiaceae</taxon>
        <taxon>Rhizobium/Agrobacterium group</taxon>
        <taxon>Rhizobium</taxon>
    </lineage>
</organism>
<accession>A0A7W6CBX1</accession>
<evidence type="ECO:0000313" key="2">
    <source>
        <dbReference type="Proteomes" id="UP000565286"/>
    </source>
</evidence>
<name>A0A7W6CBX1_9HYPH</name>
<proteinExistence type="predicted"/>
<comment type="caution">
    <text evidence="1">The sequence shown here is derived from an EMBL/GenBank/DDBJ whole genome shotgun (WGS) entry which is preliminary data.</text>
</comment>
<dbReference type="RefSeq" id="WP_183896877.1">
    <property type="nucleotide sequence ID" value="NZ_JACIDV010000008.1"/>
</dbReference>
<evidence type="ECO:0008006" key="3">
    <source>
        <dbReference type="Google" id="ProtNLM"/>
    </source>
</evidence>
<gene>
    <name evidence="1" type="ORF">GGQ73_002946</name>
</gene>
<evidence type="ECO:0000313" key="1">
    <source>
        <dbReference type="EMBL" id="MBB3946982.1"/>
    </source>
</evidence>
<dbReference type="Proteomes" id="UP000565286">
    <property type="component" value="Unassembled WGS sequence"/>
</dbReference>
<reference evidence="1 2" key="1">
    <citation type="submission" date="2020-08" db="EMBL/GenBank/DDBJ databases">
        <title>Genomic Encyclopedia of Type Strains, Phase IV (KMG-IV): sequencing the most valuable type-strain genomes for metagenomic binning, comparative biology and taxonomic classification.</title>
        <authorList>
            <person name="Goeker M."/>
        </authorList>
    </citation>
    <scope>NUCLEOTIDE SEQUENCE [LARGE SCALE GENOMIC DNA]</scope>
    <source>
        <strain evidence="1 2">DSM 26438</strain>
    </source>
</reference>
<sequence length="319" mass="36199">MKTMTDGRHKGLFFEAINQKFNKCLCPDMGCEKPAIRAHSVQKSTALSFIEEDKHVYGLKINFAGAKPVCEFERVGRNNASTFTGFCNRHDTEIFRPIDTKLLDLENAEQLFLIAYRSLTRELHAILEGAAKLQFTHETNVKLGLVNPNDRTMSAIAPVEAMHKAWMTWRYRLDHYDTNMLKGRFGEITHSIFVISDRAAVLASSSFFPTIENPKDNKMPRIALNMIPLSGSETAVIFSYPKAQSANARKYIAPVMLKRGEERLLALSTLALDTTENFFLRPSHVDSWSAEKKNLIQESYFSTVTKGAFLKAQPEYMLF</sequence>
<dbReference type="AlphaFoldDB" id="A0A7W6CBX1"/>
<keyword evidence="2" id="KW-1185">Reference proteome</keyword>